<gene>
    <name evidence="2" type="ORF">AFUS01_LOCUS12751</name>
</gene>
<keyword evidence="3" id="KW-1185">Reference proteome</keyword>
<feature type="compositionally biased region" description="Pro residues" evidence="1">
    <location>
        <begin position="214"/>
        <end position="225"/>
    </location>
</feature>
<feature type="region of interest" description="Disordered" evidence="1">
    <location>
        <begin position="210"/>
        <end position="230"/>
    </location>
</feature>
<feature type="compositionally biased region" description="Basic residues" evidence="1">
    <location>
        <begin position="1"/>
        <end position="11"/>
    </location>
</feature>
<evidence type="ECO:0000313" key="3">
    <source>
        <dbReference type="Proteomes" id="UP000708208"/>
    </source>
</evidence>
<dbReference type="Proteomes" id="UP000708208">
    <property type="component" value="Unassembled WGS sequence"/>
</dbReference>
<evidence type="ECO:0000256" key="1">
    <source>
        <dbReference type="SAM" id="MobiDB-lite"/>
    </source>
</evidence>
<name>A0A8J2NYH2_9HEXA</name>
<feature type="region of interest" description="Disordered" evidence="1">
    <location>
        <begin position="271"/>
        <end position="308"/>
    </location>
</feature>
<comment type="caution">
    <text evidence="2">The sequence shown here is derived from an EMBL/GenBank/DDBJ whole genome shotgun (WGS) entry which is preliminary data.</text>
</comment>
<feature type="compositionally biased region" description="Basic and acidic residues" evidence="1">
    <location>
        <begin position="277"/>
        <end position="290"/>
    </location>
</feature>
<proteinExistence type="predicted"/>
<dbReference type="EMBL" id="CAJVCH010101630">
    <property type="protein sequence ID" value="CAG7723678.1"/>
    <property type="molecule type" value="Genomic_DNA"/>
</dbReference>
<organism evidence="2 3">
    <name type="scientific">Allacma fusca</name>
    <dbReference type="NCBI Taxonomy" id="39272"/>
    <lineage>
        <taxon>Eukaryota</taxon>
        <taxon>Metazoa</taxon>
        <taxon>Ecdysozoa</taxon>
        <taxon>Arthropoda</taxon>
        <taxon>Hexapoda</taxon>
        <taxon>Collembola</taxon>
        <taxon>Symphypleona</taxon>
        <taxon>Sminthuridae</taxon>
        <taxon>Allacma</taxon>
    </lineage>
</organism>
<sequence length="340" mass="38854">MTPVRSSRRIRKEPPDAQVPAVGHGIKKERKPKLSREPSAAAIVTKVNVPSSTKTRSRNRIDKKKEPEQVKILDTDADDAKKENSGSKTPLILKGRPALKDVDVDQLPNRNYQKEKVVVTRTSSFKDTFAGRLEWKKRHYDKPVTSTPVGVKTKLTESVLAKEVDSCFGFDESTDTEIEDYRSTPISPIVRLRDRVNVENQGDRVLIKRIPQVAPAPPPPEPPQPEPHKADFNELYEKYECSDEEIHFNREGTKQTYSHTRTAVNLPVRKIRRSKRERSAIFKSHPEVSKKPKKGPGPTKKKKVKEEKEYEKLAERMMKQFEEIEKFPLVIEKSFDAADG</sequence>
<feature type="compositionally biased region" description="Basic and acidic residues" evidence="1">
    <location>
        <begin position="59"/>
        <end position="85"/>
    </location>
</feature>
<accession>A0A8J2NYH2</accession>
<dbReference type="AlphaFoldDB" id="A0A8J2NYH2"/>
<reference evidence="2" key="1">
    <citation type="submission" date="2021-06" db="EMBL/GenBank/DDBJ databases">
        <authorList>
            <person name="Hodson N. C."/>
            <person name="Mongue J. A."/>
            <person name="Jaron S. K."/>
        </authorList>
    </citation>
    <scope>NUCLEOTIDE SEQUENCE</scope>
</reference>
<feature type="region of interest" description="Disordered" evidence="1">
    <location>
        <begin position="1"/>
        <end position="92"/>
    </location>
</feature>
<evidence type="ECO:0000313" key="2">
    <source>
        <dbReference type="EMBL" id="CAG7723678.1"/>
    </source>
</evidence>
<protein>
    <submittedName>
        <fullName evidence="2">Uncharacterized protein</fullName>
    </submittedName>
</protein>
<feature type="compositionally biased region" description="Basic residues" evidence="1">
    <location>
        <begin position="291"/>
        <end position="303"/>
    </location>
</feature>